<protein>
    <submittedName>
        <fullName evidence="2">Uncharacterized protein</fullName>
    </submittedName>
</protein>
<reference evidence="2" key="1">
    <citation type="submission" date="2014-12" db="EMBL/GenBank/DDBJ databases">
        <title>Insight into the proteome of Arion vulgaris.</title>
        <authorList>
            <person name="Aradska J."/>
            <person name="Bulat T."/>
            <person name="Smidak R."/>
            <person name="Sarate P."/>
            <person name="Gangsoo J."/>
            <person name="Sialana F."/>
            <person name="Bilban M."/>
            <person name="Lubec G."/>
        </authorList>
    </citation>
    <scope>NUCLEOTIDE SEQUENCE</scope>
    <source>
        <tissue evidence="2">Skin</tissue>
    </source>
</reference>
<dbReference type="AlphaFoldDB" id="A0A0B7APC3"/>
<proteinExistence type="predicted"/>
<keyword evidence="1" id="KW-1133">Transmembrane helix</keyword>
<accession>A0A0B7APC3</accession>
<keyword evidence="1" id="KW-0472">Membrane</keyword>
<dbReference type="EMBL" id="HACG01034982">
    <property type="protein sequence ID" value="CEK81847.1"/>
    <property type="molecule type" value="Transcribed_RNA"/>
</dbReference>
<evidence type="ECO:0000313" key="2">
    <source>
        <dbReference type="EMBL" id="CEK81846.1"/>
    </source>
</evidence>
<evidence type="ECO:0000313" key="3">
    <source>
        <dbReference type="EMBL" id="CEK81847.1"/>
    </source>
</evidence>
<evidence type="ECO:0000256" key="1">
    <source>
        <dbReference type="SAM" id="Phobius"/>
    </source>
</evidence>
<dbReference type="EMBL" id="HACG01034981">
    <property type="protein sequence ID" value="CEK81846.1"/>
    <property type="molecule type" value="Transcribed_RNA"/>
</dbReference>
<organism evidence="2">
    <name type="scientific">Arion vulgaris</name>
    <dbReference type="NCBI Taxonomy" id="1028688"/>
    <lineage>
        <taxon>Eukaryota</taxon>
        <taxon>Metazoa</taxon>
        <taxon>Spiralia</taxon>
        <taxon>Lophotrochozoa</taxon>
        <taxon>Mollusca</taxon>
        <taxon>Gastropoda</taxon>
        <taxon>Heterobranchia</taxon>
        <taxon>Euthyneura</taxon>
        <taxon>Panpulmonata</taxon>
        <taxon>Eupulmonata</taxon>
        <taxon>Stylommatophora</taxon>
        <taxon>Helicina</taxon>
        <taxon>Arionoidea</taxon>
        <taxon>Arionidae</taxon>
        <taxon>Arion</taxon>
    </lineage>
</organism>
<name>A0A0B7APC3_9EUPU</name>
<gene>
    <name evidence="2" type="primary">ORF128264</name>
    <name evidence="3" type="synonym">ORF128266</name>
</gene>
<feature type="transmembrane region" description="Helical" evidence="1">
    <location>
        <begin position="20"/>
        <end position="41"/>
    </location>
</feature>
<keyword evidence="1" id="KW-0812">Transmembrane</keyword>
<sequence length="59" mass="6734">MSLTNDVRIPCFTGHKISPFLMTLTATFDLVYSLLLVVTVWNKSGQNEQKVSTFKHDFL</sequence>